<keyword evidence="3 6" id="KW-0812">Transmembrane</keyword>
<feature type="transmembrane region" description="Helical" evidence="6">
    <location>
        <begin position="153"/>
        <end position="172"/>
    </location>
</feature>
<accession>A0A4D7BFH9</accession>
<dbReference type="InterPro" id="IPR050638">
    <property type="entry name" value="AA-Vitamin_Transporters"/>
</dbReference>
<dbReference type="Pfam" id="PF00892">
    <property type="entry name" value="EamA"/>
    <property type="match status" value="2"/>
</dbReference>
<dbReference type="SUPFAM" id="SSF103481">
    <property type="entry name" value="Multidrug resistance efflux transporter EmrE"/>
    <property type="match status" value="2"/>
</dbReference>
<evidence type="ECO:0000259" key="7">
    <source>
        <dbReference type="Pfam" id="PF00892"/>
    </source>
</evidence>
<feature type="transmembrane region" description="Helical" evidence="6">
    <location>
        <begin position="95"/>
        <end position="115"/>
    </location>
</feature>
<keyword evidence="9" id="KW-1185">Reference proteome</keyword>
<feature type="transmembrane region" description="Helical" evidence="6">
    <location>
        <begin position="36"/>
        <end position="57"/>
    </location>
</feature>
<evidence type="ECO:0000313" key="9">
    <source>
        <dbReference type="Proteomes" id="UP000298781"/>
    </source>
</evidence>
<sequence length="290" mass="30271">MSSRKALGLLLGFIGVVIFGATLPMTRIAVGHLDPWFVTFGRAALAGLVAVILLAAGRKTVPPRSEWPGYGLAALMLITGFPAFIALAMLTVPSVHGGIVLGILPLATAIASALITGERPSTGFWLAGVAGAALVLAFTLRQAGGLHLEIGDLFLLAAVAASAIGYTVSAVLTRSRPGWEVVSWMLALSLPVTLPAAWLTSPADLAIVPRQAWWAFIYLALFSQFIGFFFWNAGLAMGGIARVSQVQLLQTFVTLAVAALLIGEKVGPETLGFAAAVALVVLIGSRMRTR</sequence>
<comment type="subcellular location">
    <subcellularLocation>
        <location evidence="1">Membrane</location>
        <topology evidence="1">Multi-pass membrane protein</topology>
    </subcellularLocation>
</comment>
<evidence type="ECO:0000256" key="6">
    <source>
        <dbReference type="SAM" id="Phobius"/>
    </source>
</evidence>
<evidence type="ECO:0000256" key="4">
    <source>
        <dbReference type="ARBA" id="ARBA00022989"/>
    </source>
</evidence>
<evidence type="ECO:0000256" key="3">
    <source>
        <dbReference type="ARBA" id="ARBA00022692"/>
    </source>
</evidence>
<dbReference type="EMBL" id="CP039690">
    <property type="protein sequence ID" value="QCI66692.1"/>
    <property type="molecule type" value="Genomic_DNA"/>
</dbReference>
<dbReference type="GO" id="GO:0016020">
    <property type="term" value="C:membrane"/>
    <property type="evidence" value="ECO:0007669"/>
    <property type="project" value="UniProtKB-SubCell"/>
</dbReference>
<evidence type="ECO:0000313" key="8">
    <source>
        <dbReference type="EMBL" id="QCI66692.1"/>
    </source>
</evidence>
<dbReference type="AlphaFoldDB" id="A0A4D7BFH9"/>
<keyword evidence="4 6" id="KW-1133">Transmembrane helix</keyword>
<feature type="transmembrane region" description="Helical" evidence="6">
    <location>
        <begin position="122"/>
        <end position="141"/>
    </location>
</feature>
<comment type="similarity">
    <text evidence="2">Belongs to the EamA transporter family.</text>
</comment>
<dbReference type="PANTHER" id="PTHR32322">
    <property type="entry name" value="INNER MEMBRANE TRANSPORTER"/>
    <property type="match status" value="1"/>
</dbReference>
<feature type="transmembrane region" description="Helical" evidence="6">
    <location>
        <begin position="246"/>
        <end position="264"/>
    </location>
</feature>
<feature type="transmembrane region" description="Helical" evidence="6">
    <location>
        <begin position="181"/>
        <end position="200"/>
    </location>
</feature>
<feature type="domain" description="EamA" evidence="7">
    <location>
        <begin position="150"/>
        <end position="282"/>
    </location>
</feature>
<evidence type="ECO:0000256" key="2">
    <source>
        <dbReference type="ARBA" id="ARBA00007362"/>
    </source>
</evidence>
<gene>
    <name evidence="8" type="ORF">E8M01_22110</name>
</gene>
<name>A0A4D7BFH9_9HYPH</name>
<feature type="domain" description="EamA" evidence="7">
    <location>
        <begin position="7"/>
        <end position="133"/>
    </location>
</feature>
<protein>
    <submittedName>
        <fullName evidence="8">DMT family transporter</fullName>
    </submittedName>
</protein>
<reference evidence="8 9" key="1">
    <citation type="submission" date="2019-04" db="EMBL/GenBank/DDBJ databases">
        <title>Phreatobacter aquaticus sp. nov.</title>
        <authorList>
            <person name="Choi A."/>
        </authorList>
    </citation>
    <scope>NUCLEOTIDE SEQUENCE [LARGE SCALE GENOMIC DNA]</scope>
    <source>
        <strain evidence="8 9">KCTC 52518</strain>
    </source>
</reference>
<organism evidence="8 9">
    <name type="scientific">Phreatobacter stygius</name>
    <dbReference type="NCBI Taxonomy" id="1940610"/>
    <lineage>
        <taxon>Bacteria</taxon>
        <taxon>Pseudomonadati</taxon>
        <taxon>Pseudomonadota</taxon>
        <taxon>Alphaproteobacteria</taxon>
        <taxon>Hyphomicrobiales</taxon>
        <taxon>Phreatobacteraceae</taxon>
        <taxon>Phreatobacter</taxon>
    </lineage>
</organism>
<evidence type="ECO:0000256" key="5">
    <source>
        <dbReference type="ARBA" id="ARBA00023136"/>
    </source>
</evidence>
<dbReference type="InterPro" id="IPR000620">
    <property type="entry name" value="EamA_dom"/>
</dbReference>
<dbReference type="RefSeq" id="WP_136962132.1">
    <property type="nucleotide sequence ID" value="NZ_CP039690.1"/>
</dbReference>
<dbReference type="KEGG" id="pstg:E8M01_22110"/>
<evidence type="ECO:0000256" key="1">
    <source>
        <dbReference type="ARBA" id="ARBA00004141"/>
    </source>
</evidence>
<dbReference type="OrthoDB" id="9784288at2"/>
<dbReference type="PANTHER" id="PTHR32322:SF2">
    <property type="entry name" value="EAMA DOMAIN-CONTAINING PROTEIN"/>
    <property type="match status" value="1"/>
</dbReference>
<keyword evidence="5 6" id="KW-0472">Membrane</keyword>
<feature type="transmembrane region" description="Helical" evidence="6">
    <location>
        <begin position="69"/>
        <end position="89"/>
    </location>
</feature>
<feature type="transmembrane region" description="Helical" evidence="6">
    <location>
        <begin position="270"/>
        <end position="287"/>
    </location>
</feature>
<feature type="transmembrane region" description="Helical" evidence="6">
    <location>
        <begin position="212"/>
        <end position="234"/>
    </location>
</feature>
<proteinExistence type="inferred from homology"/>
<dbReference type="InterPro" id="IPR037185">
    <property type="entry name" value="EmrE-like"/>
</dbReference>
<dbReference type="Proteomes" id="UP000298781">
    <property type="component" value="Chromosome"/>
</dbReference>